<comment type="similarity">
    <text evidence="1">Belongs to the ANP1/MMN9/VAN1 family.</text>
</comment>
<dbReference type="Pfam" id="PF03452">
    <property type="entry name" value="Anp1"/>
    <property type="match status" value="1"/>
</dbReference>
<gene>
    <name evidence="3" type="ORF">V1264_021612</name>
</gene>
<dbReference type="PANTHER" id="PTHR43083:SF6">
    <property type="entry name" value="MANNAN POLYMERASE COMPLEXES SUBUNIT MNN9"/>
    <property type="match status" value="1"/>
</dbReference>
<dbReference type="PANTHER" id="PTHR43083">
    <property type="entry name" value="MANNAN POLYMERASE II"/>
    <property type="match status" value="1"/>
</dbReference>
<dbReference type="GO" id="GO:0006487">
    <property type="term" value="P:protein N-linked glycosylation"/>
    <property type="evidence" value="ECO:0007669"/>
    <property type="project" value="TreeGrafter"/>
</dbReference>
<dbReference type="CDD" id="cd00761">
    <property type="entry name" value="Glyco_tranf_GTA_type"/>
    <property type="match status" value="1"/>
</dbReference>
<dbReference type="InterPro" id="IPR029044">
    <property type="entry name" value="Nucleotide-diphossugar_trans"/>
</dbReference>
<comment type="caution">
    <text evidence="3">The sequence shown here is derived from an EMBL/GenBank/DDBJ whole genome shotgun (WGS) entry which is preliminary data.</text>
</comment>
<name>A0AAN9AIP8_9CAEN</name>
<dbReference type="GO" id="GO:0000136">
    <property type="term" value="C:mannan polymerase complex"/>
    <property type="evidence" value="ECO:0007669"/>
    <property type="project" value="TreeGrafter"/>
</dbReference>
<evidence type="ECO:0000256" key="1">
    <source>
        <dbReference type="ARBA" id="ARBA00037964"/>
    </source>
</evidence>
<dbReference type="SUPFAM" id="SSF53448">
    <property type="entry name" value="Nucleotide-diphospho-sugar transferases"/>
    <property type="match status" value="1"/>
</dbReference>
<reference evidence="3 4" key="1">
    <citation type="submission" date="2024-02" db="EMBL/GenBank/DDBJ databases">
        <title>Chromosome-scale genome assembly of the rough periwinkle Littorina saxatilis.</title>
        <authorList>
            <person name="De Jode A."/>
            <person name="Faria R."/>
            <person name="Formenti G."/>
            <person name="Sims Y."/>
            <person name="Smith T.P."/>
            <person name="Tracey A."/>
            <person name="Wood J.M.D."/>
            <person name="Zagrodzka Z.B."/>
            <person name="Johannesson K."/>
            <person name="Butlin R.K."/>
            <person name="Leder E.H."/>
        </authorList>
    </citation>
    <scope>NUCLEOTIDE SEQUENCE [LARGE SCALE GENOMIC DNA]</scope>
    <source>
        <strain evidence="3">Snail1</strain>
        <tissue evidence="3">Muscle</tissue>
    </source>
</reference>
<dbReference type="Proteomes" id="UP001374579">
    <property type="component" value="Unassembled WGS sequence"/>
</dbReference>
<evidence type="ECO:0000313" key="3">
    <source>
        <dbReference type="EMBL" id="KAK7087580.1"/>
    </source>
</evidence>
<accession>A0AAN9AIP8</accession>
<keyword evidence="2" id="KW-0472">Membrane</keyword>
<keyword evidence="4" id="KW-1185">Reference proteome</keyword>
<feature type="transmembrane region" description="Helical" evidence="2">
    <location>
        <begin position="6"/>
        <end position="27"/>
    </location>
</feature>
<organism evidence="3 4">
    <name type="scientific">Littorina saxatilis</name>
    <dbReference type="NCBI Taxonomy" id="31220"/>
    <lineage>
        <taxon>Eukaryota</taxon>
        <taxon>Metazoa</taxon>
        <taxon>Spiralia</taxon>
        <taxon>Lophotrochozoa</taxon>
        <taxon>Mollusca</taxon>
        <taxon>Gastropoda</taxon>
        <taxon>Caenogastropoda</taxon>
        <taxon>Littorinimorpha</taxon>
        <taxon>Littorinoidea</taxon>
        <taxon>Littorinidae</taxon>
        <taxon>Littorina</taxon>
    </lineage>
</organism>
<dbReference type="InterPro" id="IPR052086">
    <property type="entry name" value="Mannan_Polymerase_Subunit"/>
</dbReference>
<evidence type="ECO:0000313" key="4">
    <source>
        <dbReference type="Proteomes" id="UP001374579"/>
    </source>
</evidence>
<sequence length="394" mass="44516">MKLRSIRALTIFTAVNIFGILLFYMWVFSNQVSRLKKSSASKIVFSGGGAGDFRAAVTRSAVEHHRIQQFDLDALNRFENEKSNVLAGHTLKPSKKSHVSLVGIKPVPEVSESDDVRELDQSIMRQMQEYREKLAKDTILILSPIHDVAGKLKNFQRLLQSITYPNSLISIAFGEDSSSDNTLHAARNVALELRKSFSRVDVFHLNMSGQINGSWSTIHHSKNQLHRRGHLAEARNALLSAALKDQDWVLWIDSDVSFFPPDIVQQLLSAEKEIVAPLCVYQDGKRKRVFDKNTWRETPQSLVHLKHMLLNELMVEGYGQTKRLWLSDLRAEGRVVPIDGVGGCTLLIRSKCHKEGLVFPEELFQNHIETEGLAKLAKHMGFGVYGMPFVEVVH</sequence>
<dbReference type="GO" id="GO:0000032">
    <property type="term" value="P:cell wall mannoprotein biosynthetic process"/>
    <property type="evidence" value="ECO:0007669"/>
    <property type="project" value="TreeGrafter"/>
</dbReference>
<protein>
    <submittedName>
        <fullName evidence="3">Uncharacterized protein</fullName>
    </submittedName>
</protein>
<dbReference type="AlphaFoldDB" id="A0AAN9AIP8"/>
<keyword evidence="2" id="KW-1133">Transmembrane helix</keyword>
<dbReference type="GO" id="GO:0000009">
    <property type="term" value="F:alpha-1,6-mannosyltransferase activity"/>
    <property type="evidence" value="ECO:0007669"/>
    <property type="project" value="TreeGrafter"/>
</dbReference>
<keyword evidence="2" id="KW-0812">Transmembrane</keyword>
<dbReference type="Gene3D" id="3.90.550.10">
    <property type="entry name" value="Spore Coat Polysaccharide Biosynthesis Protein SpsA, Chain A"/>
    <property type="match status" value="1"/>
</dbReference>
<proteinExistence type="inferred from homology"/>
<evidence type="ECO:0000256" key="2">
    <source>
        <dbReference type="SAM" id="Phobius"/>
    </source>
</evidence>
<dbReference type="EMBL" id="JBAMIC010004070">
    <property type="protein sequence ID" value="KAK7087580.1"/>
    <property type="molecule type" value="Genomic_DNA"/>
</dbReference>